<comment type="subcellular location">
    <subcellularLocation>
        <location evidence="1">Membrane</location>
        <topology evidence="1">Single-pass membrane protein</topology>
    </subcellularLocation>
</comment>
<name>A0A6H0G075_ACIPI</name>
<feature type="region of interest" description="Disordered" evidence="5">
    <location>
        <begin position="1"/>
        <end position="43"/>
    </location>
</feature>
<keyword evidence="2 6" id="KW-0812">Transmembrane</keyword>
<protein>
    <recommendedName>
        <fullName evidence="7">Bacterial virulence protein VirB8 domain-containing protein</fullName>
    </recommendedName>
</protein>
<evidence type="ECO:0000313" key="8">
    <source>
        <dbReference type="EMBL" id="QIT20027.1"/>
    </source>
</evidence>
<keyword evidence="4 6" id="KW-0472">Membrane</keyword>
<dbReference type="EMBL" id="CP049808">
    <property type="protein sequence ID" value="QIT20027.1"/>
    <property type="molecule type" value="Genomic_DNA"/>
</dbReference>
<dbReference type="Gene3D" id="3.10.450.230">
    <property type="entry name" value="VirB8 protein"/>
    <property type="match status" value="1"/>
</dbReference>
<gene>
    <name evidence="8" type="ORF">G8E09_19655</name>
</gene>
<reference evidence="8 9" key="1">
    <citation type="submission" date="2020-03" db="EMBL/GenBank/DDBJ databases">
        <authorList>
            <person name="Zhang L."/>
            <person name="Han X."/>
            <person name="Chen Y."/>
            <person name="Yu Y."/>
        </authorList>
    </citation>
    <scope>NUCLEOTIDE SEQUENCE [LARGE SCALE GENOMIC DNA]</scope>
    <source>
        <strain evidence="8 9">A1254</strain>
        <plasmid evidence="9">pa1254_2</plasmid>
    </source>
</reference>
<dbReference type="RefSeq" id="WP_167564511.1">
    <property type="nucleotide sequence ID" value="NZ_CP049808.1"/>
</dbReference>
<dbReference type="Pfam" id="PF04335">
    <property type="entry name" value="VirB8"/>
    <property type="match status" value="1"/>
</dbReference>
<evidence type="ECO:0000256" key="1">
    <source>
        <dbReference type="ARBA" id="ARBA00004167"/>
    </source>
</evidence>
<keyword evidence="3 6" id="KW-1133">Transmembrane helix</keyword>
<dbReference type="CDD" id="cd16424">
    <property type="entry name" value="VirB8"/>
    <property type="match status" value="1"/>
</dbReference>
<feature type="domain" description="Bacterial virulence protein VirB8" evidence="7">
    <location>
        <begin position="56"/>
        <end position="275"/>
    </location>
</feature>
<sequence>MGILGLGKKANQDDEQPKKEDIEKAKAEKVEKKQKQAKGEKASIHASNEILELMKQFESSKMADNEKSKKTAWKITFFFGFLSALSVGAVMGLAPLKETVPYVLRVDNNTGFTDVVKTLKNAQSDYGEEVSKYFLGQYVKTRESYDWFTIDDAFKTMLLQSGDAEQNRLKTIFSRPDAPYKIHKDHERVFIDINNISFLNKSDLSVGASAQVRYTKRVEPTNGGSYDPNTGIVQPEPKITKYVATIVYEWRNPSMNEDDRLKNPLGFTVISYRNDVEMGQ</sequence>
<proteinExistence type="predicted"/>
<evidence type="ECO:0000256" key="5">
    <source>
        <dbReference type="SAM" id="MobiDB-lite"/>
    </source>
</evidence>
<dbReference type="GO" id="GO:0030255">
    <property type="term" value="P:protein secretion by the type IV secretion system"/>
    <property type="evidence" value="ECO:0007669"/>
    <property type="project" value="InterPro"/>
</dbReference>
<dbReference type="InterPro" id="IPR032710">
    <property type="entry name" value="NTF2-like_dom_sf"/>
</dbReference>
<dbReference type="GO" id="GO:0016020">
    <property type="term" value="C:membrane"/>
    <property type="evidence" value="ECO:0007669"/>
    <property type="project" value="UniProtKB-SubCell"/>
</dbReference>
<dbReference type="Proteomes" id="UP000501692">
    <property type="component" value="Plasmid pA1254_2"/>
</dbReference>
<dbReference type="SUPFAM" id="SSF54427">
    <property type="entry name" value="NTF2-like"/>
    <property type="match status" value="1"/>
</dbReference>
<evidence type="ECO:0000259" key="7">
    <source>
        <dbReference type="Pfam" id="PF04335"/>
    </source>
</evidence>
<accession>A0A6H0G075</accession>
<evidence type="ECO:0000256" key="4">
    <source>
        <dbReference type="ARBA" id="ARBA00023136"/>
    </source>
</evidence>
<evidence type="ECO:0000256" key="3">
    <source>
        <dbReference type="ARBA" id="ARBA00022989"/>
    </source>
</evidence>
<keyword evidence="8" id="KW-0614">Plasmid</keyword>
<geneLocation type="plasmid" evidence="9">
    <name>pa1254_2</name>
</geneLocation>
<dbReference type="PIRSF" id="PIRSF003299">
    <property type="entry name" value="VirB8_PtlE"/>
    <property type="match status" value="1"/>
</dbReference>
<feature type="compositionally biased region" description="Basic and acidic residues" evidence="5">
    <location>
        <begin position="10"/>
        <end position="43"/>
    </location>
</feature>
<evidence type="ECO:0000256" key="2">
    <source>
        <dbReference type="ARBA" id="ARBA00022692"/>
    </source>
</evidence>
<dbReference type="InterPro" id="IPR007430">
    <property type="entry name" value="VirB8"/>
</dbReference>
<feature type="transmembrane region" description="Helical" evidence="6">
    <location>
        <begin position="75"/>
        <end position="96"/>
    </location>
</feature>
<dbReference type="AlphaFoldDB" id="A0A6H0G075"/>
<organism evidence="8 9">
    <name type="scientific">Acinetobacter pittii</name>
    <name type="common">Acinetobacter genomosp. 3</name>
    <dbReference type="NCBI Taxonomy" id="48296"/>
    <lineage>
        <taxon>Bacteria</taxon>
        <taxon>Pseudomonadati</taxon>
        <taxon>Pseudomonadota</taxon>
        <taxon>Gammaproteobacteria</taxon>
        <taxon>Moraxellales</taxon>
        <taxon>Moraxellaceae</taxon>
        <taxon>Acinetobacter</taxon>
        <taxon>Acinetobacter calcoaceticus/baumannii complex</taxon>
    </lineage>
</organism>
<evidence type="ECO:0000256" key="6">
    <source>
        <dbReference type="SAM" id="Phobius"/>
    </source>
</evidence>
<dbReference type="InterPro" id="IPR026264">
    <property type="entry name" value="VirB8/PtlE"/>
</dbReference>
<evidence type="ECO:0000313" key="9">
    <source>
        <dbReference type="Proteomes" id="UP000501692"/>
    </source>
</evidence>